<dbReference type="PANTHER" id="PTHR43752">
    <property type="entry name" value="BNR/ASP-BOX REPEAT FAMILY PROTEIN"/>
    <property type="match status" value="1"/>
</dbReference>
<dbReference type="Pfam" id="PF13088">
    <property type="entry name" value="BNR_2"/>
    <property type="match status" value="1"/>
</dbReference>
<dbReference type="EC" id="3.2.1.18" evidence="3"/>
<name>A0ABY8NAX1_9GAMM</name>
<dbReference type="Proteomes" id="UP001236500">
    <property type="component" value="Chromosome"/>
</dbReference>
<dbReference type="InterPro" id="IPR036278">
    <property type="entry name" value="Sialidase_sf"/>
</dbReference>
<dbReference type="InterPro" id="IPR011040">
    <property type="entry name" value="Sialidase"/>
</dbReference>
<keyword evidence="1" id="KW-0732">Signal</keyword>
<feature type="domain" description="Sialidase" evidence="2">
    <location>
        <begin position="76"/>
        <end position="364"/>
    </location>
</feature>
<evidence type="ECO:0000259" key="2">
    <source>
        <dbReference type="Pfam" id="PF13088"/>
    </source>
</evidence>
<dbReference type="RefSeq" id="WP_280319386.1">
    <property type="nucleotide sequence ID" value="NZ_CP118605.1"/>
</dbReference>
<gene>
    <name evidence="3" type="ORF">PVT68_15035</name>
</gene>
<dbReference type="SUPFAM" id="SSF50939">
    <property type="entry name" value="Sialidases"/>
    <property type="match status" value="1"/>
</dbReference>
<accession>A0ABY8NAX1</accession>
<dbReference type="EMBL" id="CP118605">
    <property type="protein sequence ID" value="WGL16076.1"/>
    <property type="molecule type" value="Genomic_DNA"/>
</dbReference>
<sequence>MMMFQSLAKTLALFFVCCPLLVSAQPFSLGPDLFDGTKPDTLGLSSPQDVEHVTVFRGQPGVSQYNHGAVAYAHGDTLYVQWQSSARDEDAADTSVLYATSRDGVTWSAAKLLAPARAGAVVTSGGWWSAGGKLYAFINVWPQDLEPRGGYVEILESLNGTRWKNIGRPTFADGSPLDGVIEQDFHQYSGRRIVTALHRQPGLRATPVYTDDPSALSGWKVGEFANLSVTKGVSRELEPSNFQRKDGALVMVFRDQQSSFRVLASISKDNAATWSPVEVTQMPDSRAKQSAGNLPDGSVFLVNNPSGSKIREPLVISISENGEVFDRAYLLRAGGEQLEGPRYEGLYKRKGFSYPKSYVWKEHLYVAYGENKEDIIVTRVPLASLTLD</sequence>
<reference evidence="3 4" key="1">
    <citation type="submission" date="2023-02" db="EMBL/GenBank/DDBJ databases">
        <title>Description and genomic characterization of Microbulbifer bruguierae sp. nov., isolated from the sediment of mangrove plant Bruguiera sexangula.</title>
        <authorList>
            <person name="Long M."/>
        </authorList>
    </citation>
    <scope>NUCLEOTIDE SEQUENCE [LARGE SCALE GENOMIC DNA]</scope>
    <source>
        <strain evidence="3 4">H12</strain>
    </source>
</reference>
<protein>
    <submittedName>
        <fullName evidence="3">Exo-alpha-sialidase</fullName>
        <ecNumber evidence="3">3.2.1.18</ecNumber>
    </submittedName>
</protein>
<dbReference type="CDD" id="cd15482">
    <property type="entry name" value="Sialidase_non-viral"/>
    <property type="match status" value="1"/>
</dbReference>
<evidence type="ECO:0000313" key="4">
    <source>
        <dbReference type="Proteomes" id="UP001236500"/>
    </source>
</evidence>
<dbReference type="GO" id="GO:0004308">
    <property type="term" value="F:exo-alpha-sialidase activity"/>
    <property type="evidence" value="ECO:0007669"/>
    <property type="project" value="UniProtKB-EC"/>
</dbReference>
<evidence type="ECO:0000256" key="1">
    <source>
        <dbReference type="SAM" id="SignalP"/>
    </source>
</evidence>
<keyword evidence="3" id="KW-0326">Glycosidase</keyword>
<keyword evidence="3" id="KW-0378">Hydrolase</keyword>
<feature type="chain" id="PRO_5047116531" evidence="1">
    <location>
        <begin position="25"/>
        <end position="388"/>
    </location>
</feature>
<organism evidence="3 4">
    <name type="scientific">Microbulbifer bruguierae</name>
    <dbReference type="NCBI Taxonomy" id="3029061"/>
    <lineage>
        <taxon>Bacteria</taxon>
        <taxon>Pseudomonadati</taxon>
        <taxon>Pseudomonadota</taxon>
        <taxon>Gammaproteobacteria</taxon>
        <taxon>Cellvibrionales</taxon>
        <taxon>Microbulbiferaceae</taxon>
        <taxon>Microbulbifer</taxon>
    </lineage>
</organism>
<proteinExistence type="predicted"/>
<evidence type="ECO:0000313" key="3">
    <source>
        <dbReference type="EMBL" id="WGL16076.1"/>
    </source>
</evidence>
<dbReference type="PANTHER" id="PTHR43752:SF2">
    <property type="entry name" value="BNR_ASP-BOX REPEAT FAMILY PROTEIN"/>
    <property type="match status" value="1"/>
</dbReference>
<keyword evidence="4" id="KW-1185">Reference proteome</keyword>
<feature type="signal peptide" evidence="1">
    <location>
        <begin position="1"/>
        <end position="24"/>
    </location>
</feature>
<dbReference type="Gene3D" id="2.120.10.10">
    <property type="match status" value="1"/>
</dbReference>